<dbReference type="InterPro" id="IPR023198">
    <property type="entry name" value="PGP-like_dom2"/>
</dbReference>
<keyword evidence="2" id="KW-1185">Reference proteome</keyword>
<dbReference type="Gene3D" id="3.40.50.1000">
    <property type="entry name" value="HAD superfamily/HAD-like"/>
    <property type="match status" value="1"/>
</dbReference>
<evidence type="ECO:0000313" key="2">
    <source>
        <dbReference type="Proteomes" id="UP000658127"/>
    </source>
</evidence>
<dbReference type="EMBL" id="BMNE01000001">
    <property type="protein sequence ID" value="GGN70943.1"/>
    <property type="molecule type" value="Genomic_DNA"/>
</dbReference>
<protein>
    <submittedName>
        <fullName evidence="1">Phosphatase</fullName>
    </submittedName>
</protein>
<dbReference type="Pfam" id="PF00702">
    <property type="entry name" value="Hydrolase"/>
    <property type="match status" value="1"/>
</dbReference>
<proteinExistence type="predicted"/>
<organism evidence="1 2">
    <name type="scientific">Nocardia rhizosphaerihabitans</name>
    <dbReference type="NCBI Taxonomy" id="1691570"/>
    <lineage>
        <taxon>Bacteria</taxon>
        <taxon>Bacillati</taxon>
        <taxon>Actinomycetota</taxon>
        <taxon>Actinomycetes</taxon>
        <taxon>Mycobacteriales</taxon>
        <taxon>Nocardiaceae</taxon>
        <taxon>Nocardia</taxon>
    </lineage>
</organism>
<accession>A0ABQ2K829</accession>
<dbReference type="Proteomes" id="UP000658127">
    <property type="component" value="Unassembled WGS sequence"/>
</dbReference>
<dbReference type="SFLD" id="SFLDS00003">
    <property type="entry name" value="Haloacid_Dehalogenase"/>
    <property type="match status" value="1"/>
</dbReference>
<dbReference type="SUPFAM" id="SSF56784">
    <property type="entry name" value="HAD-like"/>
    <property type="match status" value="1"/>
</dbReference>
<dbReference type="PRINTS" id="PR00413">
    <property type="entry name" value="HADHALOGNASE"/>
</dbReference>
<dbReference type="InterPro" id="IPR023214">
    <property type="entry name" value="HAD_sf"/>
</dbReference>
<name>A0ABQ2K829_9NOCA</name>
<reference evidence="2" key="1">
    <citation type="journal article" date="2019" name="Int. J. Syst. Evol. Microbiol.">
        <title>The Global Catalogue of Microorganisms (GCM) 10K type strain sequencing project: providing services to taxonomists for standard genome sequencing and annotation.</title>
        <authorList>
            <consortium name="The Broad Institute Genomics Platform"/>
            <consortium name="The Broad Institute Genome Sequencing Center for Infectious Disease"/>
            <person name="Wu L."/>
            <person name="Ma J."/>
        </authorList>
    </citation>
    <scope>NUCLEOTIDE SEQUENCE [LARGE SCALE GENOMIC DNA]</scope>
    <source>
        <strain evidence="2">CGMCC 4.7329</strain>
    </source>
</reference>
<dbReference type="PANTHER" id="PTHR42896:SF2">
    <property type="entry name" value="CBBY-LIKE PROTEIN"/>
    <property type="match status" value="1"/>
</dbReference>
<sequence length="236" mass="25947">MTRLEAVIFDVDGTLVDSERDGHRVAFNAAFAEAGLPDRWDVDCYGQLLKIAGGTHRMTYWFESTGRPPAHARELAERLHPSKTRIMRRLVEDGQIRPRPGARQLIEQLTEHGVALHVATTGTRAWVEPLLRNAFGDVFDTVVTGTEVPDLKPSPAVYLEVLARTGCAPEHAVAVEDSANGVLAATAARLRCVAAQNAYTRSHDLSAATLVADGLDDPELVSWFDTRLAEDQRLER</sequence>
<dbReference type="InterPro" id="IPR036412">
    <property type="entry name" value="HAD-like_sf"/>
</dbReference>
<dbReference type="InterPro" id="IPR044999">
    <property type="entry name" value="CbbY-like"/>
</dbReference>
<dbReference type="Gene3D" id="1.10.150.240">
    <property type="entry name" value="Putative phosphatase, domain 2"/>
    <property type="match status" value="1"/>
</dbReference>
<dbReference type="InterPro" id="IPR006439">
    <property type="entry name" value="HAD-SF_hydro_IA"/>
</dbReference>
<dbReference type="SFLD" id="SFLDG01129">
    <property type="entry name" value="C1.5:_HAD__Beta-PGM__Phosphata"/>
    <property type="match status" value="1"/>
</dbReference>
<dbReference type="NCBIfam" id="TIGR01509">
    <property type="entry name" value="HAD-SF-IA-v3"/>
    <property type="match status" value="1"/>
</dbReference>
<dbReference type="PANTHER" id="PTHR42896">
    <property type="entry name" value="XYLULOSE-1,5-BISPHOSPHATE (XUBP) PHOSPHATASE"/>
    <property type="match status" value="1"/>
</dbReference>
<comment type="caution">
    <text evidence="1">The sequence shown here is derived from an EMBL/GenBank/DDBJ whole genome shotgun (WGS) entry which is preliminary data.</text>
</comment>
<dbReference type="RefSeq" id="WP_189024292.1">
    <property type="nucleotide sequence ID" value="NZ_BMNE01000001.1"/>
</dbReference>
<evidence type="ECO:0000313" key="1">
    <source>
        <dbReference type="EMBL" id="GGN70943.1"/>
    </source>
</evidence>
<gene>
    <name evidence="1" type="ORF">GCM10011610_10560</name>
</gene>